<dbReference type="Gene3D" id="1.10.3210.10">
    <property type="entry name" value="Hypothetical protein af1432"/>
    <property type="match status" value="1"/>
</dbReference>
<keyword evidence="3" id="KW-1185">Reference proteome</keyword>
<dbReference type="GO" id="GO:0008081">
    <property type="term" value="F:phosphoric diester hydrolase activity"/>
    <property type="evidence" value="ECO:0007669"/>
    <property type="project" value="UniProtKB-ARBA"/>
</dbReference>
<reference evidence="2 3" key="1">
    <citation type="submission" date="2020-08" db="EMBL/GenBank/DDBJ databases">
        <title>Genome sequence of Thermomonas brevis KACC 16975T.</title>
        <authorList>
            <person name="Hyun D.-W."/>
            <person name="Bae J.-W."/>
        </authorList>
    </citation>
    <scope>NUCLEOTIDE SEQUENCE [LARGE SCALE GENOMIC DNA]</scope>
    <source>
        <strain evidence="2 3">KACC 16975</strain>
    </source>
</reference>
<evidence type="ECO:0000313" key="2">
    <source>
        <dbReference type="EMBL" id="QNN47515.1"/>
    </source>
</evidence>
<name>A0A7G9QVZ0_9GAMM</name>
<dbReference type="SUPFAM" id="SSF109604">
    <property type="entry name" value="HD-domain/PDEase-like"/>
    <property type="match status" value="1"/>
</dbReference>
<evidence type="ECO:0000259" key="1">
    <source>
        <dbReference type="PROSITE" id="PS51832"/>
    </source>
</evidence>
<dbReference type="CDD" id="cd00077">
    <property type="entry name" value="HDc"/>
    <property type="match status" value="1"/>
</dbReference>
<feature type="domain" description="HD-GYP" evidence="1">
    <location>
        <begin position="123"/>
        <end position="319"/>
    </location>
</feature>
<dbReference type="Pfam" id="PF13487">
    <property type="entry name" value="HD_5"/>
    <property type="match status" value="1"/>
</dbReference>
<dbReference type="AlphaFoldDB" id="A0A7G9QVZ0"/>
<proteinExistence type="predicted"/>
<dbReference type="RefSeq" id="WP_187571260.1">
    <property type="nucleotide sequence ID" value="NZ_CP060711.1"/>
</dbReference>
<dbReference type="PROSITE" id="PS51832">
    <property type="entry name" value="HD_GYP"/>
    <property type="match status" value="1"/>
</dbReference>
<protein>
    <recommendedName>
        <fullName evidence="1">HD-GYP domain-containing protein</fullName>
    </recommendedName>
</protein>
<dbReference type="EMBL" id="CP060711">
    <property type="protein sequence ID" value="QNN47515.1"/>
    <property type="molecule type" value="Genomic_DNA"/>
</dbReference>
<dbReference type="PANTHER" id="PTHR43155:SF2">
    <property type="entry name" value="CYCLIC DI-GMP PHOSPHODIESTERASE PA4108"/>
    <property type="match status" value="1"/>
</dbReference>
<accession>A0A7G9QVZ0</accession>
<evidence type="ECO:0000313" key="3">
    <source>
        <dbReference type="Proteomes" id="UP000515977"/>
    </source>
</evidence>
<sequence>MAQTSVNLAGMRPLRQGDLQVGKPLACAIYDRHGILLLQRGGVVENENQLETLLERDCLIASACAAGGNDAQADAPAPCAPPTPFEAMDQLQRDVGQMHRRLLAGSASGIGKQVAQMAASIDDALARDTDAALASMQLQLDPNDHAARQAHAAIICVFAARTLHLDADALTALTGAALTYDVALGPLATQLNSQSERLSADQLDQVRAHPEASRRMLEAASVDDPLWLEAVLHHHERLDGSGYPHGLRGDGIPHLARLLGIVDIYTAMLRPRTYRDAVPARMALRNIFLERGKQVDEALATLLIKELGVYPPGTLVRLANDEIGVVLHRGGDAAHPQVSRLMTAEGYRASVAVVRDTHAAEFQIVDSVPHGRYPGLLPNIAALWN</sequence>
<dbReference type="PANTHER" id="PTHR43155">
    <property type="entry name" value="CYCLIC DI-GMP PHOSPHODIESTERASE PA4108-RELATED"/>
    <property type="match status" value="1"/>
</dbReference>
<dbReference type="KEGG" id="tbv:H9L17_05085"/>
<organism evidence="2 3">
    <name type="scientific">Thermomonas brevis</name>
    <dbReference type="NCBI Taxonomy" id="215691"/>
    <lineage>
        <taxon>Bacteria</taxon>
        <taxon>Pseudomonadati</taxon>
        <taxon>Pseudomonadota</taxon>
        <taxon>Gammaproteobacteria</taxon>
        <taxon>Lysobacterales</taxon>
        <taxon>Lysobacteraceae</taxon>
        <taxon>Thermomonas</taxon>
    </lineage>
</organism>
<dbReference type="InterPro" id="IPR037522">
    <property type="entry name" value="HD_GYP_dom"/>
</dbReference>
<dbReference type="Proteomes" id="UP000515977">
    <property type="component" value="Chromosome"/>
</dbReference>
<gene>
    <name evidence="2" type="ORF">H9L17_05085</name>
</gene>
<dbReference type="InterPro" id="IPR003607">
    <property type="entry name" value="HD/PDEase_dom"/>
</dbReference>